<protein>
    <submittedName>
        <fullName evidence="2">HNH endonuclease</fullName>
    </submittedName>
</protein>
<accession>A0A0J8G3L9</accession>
<keyword evidence="2" id="KW-0255">Endonuclease</keyword>
<dbReference type="PATRIC" id="fig|1121307.3.peg.331"/>
<name>A0A0J8G3L9_CLOCY</name>
<dbReference type="AlphaFoldDB" id="A0A0J8G3L9"/>
<organism evidence="2 3">
    <name type="scientific">Clostridium cylindrosporum DSM 605</name>
    <dbReference type="NCBI Taxonomy" id="1121307"/>
    <lineage>
        <taxon>Bacteria</taxon>
        <taxon>Bacillati</taxon>
        <taxon>Bacillota</taxon>
        <taxon>Clostridia</taxon>
        <taxon>Eubacteriales</taxon>
        <taxon>Clostridiaceae</taxon>
        <taxon>Clostridium</taxon>
    </lineage>
</organism>
<dbReference type="Proteomes" id="UP000036756">
    <property type="component" value="Unassembled WGS sequence"/>
</dbReference>
<keyword evidence="2" id="KW-0540">Nuclease</keyword>
<evidence type="ECO:0000313" key="2">
    <source>
        <dbReference type="EMBL" id="KMT22311.1"/>
    </source>
</evidence>
<dbReference type="InterPro" id="IPR003615">
    <property type="entry name" value="HNH_nuc"/>
</dbReference>
<dbReference type="GO" id="GO:0004519">
    <property type="term" value="F:endonuclease activity"/>
    <property type="evidence" value="ECO:0007669"/>
    <property type="project" value="UniProtKB-KW"/>
</dbReference>
<dbReference type="Pfam" id="PF13391">
    <property type="entry name" value="HNH_2"/>
    <property type="match status" value="1"/>
</dbReference>
<dbReference type="STRING" id="1121307.CLCY_17c00050"/>
<keyword evidence="2" id="KW-0378">Hydrolase</keyword>
<sequence length="237" mass="27540">MARYLDRFTEEEVLKVVKAYLVDGLSHRKIQFEILGLPSPARGGGFVTMDILHHFNINGDKKGILAKEDINDLIKNSTGNYLEILKKIKDYFKEENEAEKVIRGLNTYGTVDTEITVETKQRVGQDKLRNYILDIYEHKCALCDIDKDDLLICSHIIPWRVDEQNRLNPKNAICLCAQHDKLFDKGYFSLDENYKIIFGMKADDIIINLLKDANFREPLQDSPDKELLKIHFRLYCK</sequence>
<feature type="domain" description="HNH nuclease" evidence="1">
    <location>
        <begin position="140"/>
        <end position="191"/>
    </location>
</feature>
<gene>
    <name evidence="2" type="ORF">CLCY_17c00050</name>
</gene>
<dbReference type="RefSeq" id="WP_048570128.1">
    <property type="nucleotide sequence ID" value="NZ_LFVU01000023.1"/>
</dbReference>
<evidence type="ECO:0000259" key="1">
    <source>
        <dbReference type="Pfam" id="PF13391"/>
    </source>
</evidence>
<dbReference type="EMBL" id="LFVU01000023">
    <property type="protein sequence ID" value="KMT22311.1"/>
    <property type="molecule type" value="Genomic_DNA"/>
</dbReference>
<keyword evidence="3" id="KW-1185">Reference proteome</keyword>
<proteinExistence type="predicted"/>
<reference evidence="2 3" key="1">
    <citation type="submission" date="2015-06" db="EMBL/GenBank/DDBJ databases">
        <title>Draft genome sequence of the purine-degrading Clostridium cylindrosporum HC-1 (DSM 605).</title>
        <authorList>
            <person name="Poehlein A."/>
            <person name="Schiel-Bengelsdorf B."/>
            <person name="Bengelsdorf F."/>
            <person name="Daniel R."/>
            <person name="Duerre P."/>
        </authorList>
    </citation>
    <scope>NUCLEOTIDE SEQUENCE [LARGE SCALE GENOMIC DNA]</scope>
    <source>
        <strain evidence="2 3">DSM 605</strain>
    </source>
</reference>
<evidence type="ECO:0000313" key="3">
    <source>
        <dbReference type="Proteomes" id="UP000036756"/>
    </source>
</evidence>
<dbReference type="OrthoDB" id="5678128at2"/>
<comment type="caution">
    <text evidence="2">The sequence shown here is derived from an EMBL/GenBank/DDBJ whole genome shotgun (WGS) entry which is preliminary data.</text>
</comment>